<dbReference type="EMBL" id="ANAH02000004">
    <property type="protein sequence ID" value="EPX64448.1"/>
    <property type="molecule type" value="Genomic_DNA"/>
</dbReference>
<dbReference type="Proteomes" id="UP000011682">
    <property type="component" value="Unassembled WGS sequence"/>
</dbReference>
<organism evidence="4 5">
    <name type="scientific">Cystobacter fuscus (strain ATCC 25194 / DSM 2262 / NBRC 100088 / M29)</name>
    <dbReference type="NCBI Taxonomy" id="1242864"/>
    <lineage>
        <taxon>Bacteria</taxon>
        <taxon>Pseudomonadati</taxon>
        <taxon>Myxococcota</taxon>
        <taxon>Myxococcia</taxon>
        <taxon>Myxococcales</taxon>
        <taxon>Cystobacterineae</taxon>
        <taxon>Archangiaceae</taxon>
        <taxon>Cystobacter</taxon>
    </lineage>
</organism>
<name>S9R634_CYSF2</name>
<comment type="pathway">
    <text evidence="1">Cell wall biogenesis; peptidoglycan biosynthesis.</text>
</comment>
<sequence>MLLLGSVEAVYRYGLARVGELPRPPPPRTGLAYQVLWLAEEGGPPRLEPLWPWRLVSHVPGVQWVRRAQRSAGEFLASMTAGRWLASRPRSERERPLHRTFQTLVLTVWISRHWSAEELLTAYAESARFGQGLIGLDAAARRYFGQEPERLALHEVALLAGLPQSPSRYDPLRRPEAALRRRDFVLSRLLSAGLISEAQREEARMQPLPVPAK</sequence>
<keyword evidence="2" id="KW-0808">Transferase</keyword>
<dbReference type="SUPFAM" id="SSF53955">
    <property type="entry name" value="Lysozyme-like"/>
    <property type="match status" value="1"/>
</dbReference>
<comment type="caution">
    <text evidence="4">The sequence shown here is derived from an EMBL/GenBank/DDBJ whole genome shotgun (WGS) entry which is preliminary data.</text>
</comment>
<proteinExistence type="predicted"/>
<dbReference type="InterPro" id="IPR050396">
    <property type="entry name" value="Glycosyltr_51/Transpeptidase"/>
</dbReference>
<evidence type="ECO:0000313" key="4">
    <source>
        <dbReference type="EMBL" id="EPX64448.1"/>
    </source>
</evidence>
<dbReference type="InterPro" id="IPR001264">
    <property type="entry name" value="Glyco_trans_51"/>
</dbReference>
<dbReference type="eggNOG" id="COG0744">
    <property type="taxonomic scope" value="Bacteria"/>
</dbReference>
<accession>S9R634</accession>
<gene>
    <name evidence="4" type="ORF">D187_005582</name>
</gene>
<reference evidence="4" key="1">
    <citation type="submission" date="2013-05" db="EMBL/GenBank/DDBJ databases">
        <title>Genome assembly of Cystobacter fuscus DSM 2262.</title>
        <authorList>
            <person name="Sharma G."/>
            <person name="Khatri I."/>
            <person name="Kaur C."/>
            <person name="Mayilraj S."/>
            <person name="Subramanian S."/>
        </authorList>
    </citation>
    <scope>NUCLEOTIDE SEQUENCE [LARGE SCALE GENOMIC DNA]</scope>
    <source>
        <strain evidence="4">DSM 2262</strain>
    </source>
</reference>
<evidence type="ECO:0000259" key="3">
    <source>
        <dbReference type="Pfam" id="PF00912"/>
    </source>
</evidence>
<dbReference type="GO" id="GO:0030288">
    <property type="term" value="C:outer membrane-bounded periplasmic space"/>
    <property type="evidence" value="ECO:0007669"/>
    <property type="project" value="TreeGrafter"/>
</dbReference>
<keyword evidence="5" id="KW-1185">Reference proteome</keyword>
<dbReference type="GO" id="GO:0008955">
    <property type="term" value="F:peptidoglycan glycosyltransferase activity"/>
    <property type="evidence" value="ECO:0007669"/>
    <property type="project" value="TreeGrafter"/>
</dbReference>
<evidence type="ECO:0000313" key="5">
    <source>
        <dbReference type="Proteomes" id="UP000011682"/>
    </source>
</evidence>
<dbReference type="Gene3D" id="1.10.3810.10">
    <property type="entry name" value="Biosynthetic peptidoglycan transglycosylase-like"/>
    <property type="match status" value="1"/>
</dbReference>
<dbReference type="Pfam" id="PF00912">
    <property type="entry name" value="Transgly"/>
    <property type="match status" value="1"/>
</dbReference>
<feature type="domain" description="Glycosyl transferase family 51" evidence="3">
    <location>
        <begin position="92"/>
        <end position="189"/>
    </location>
</feature>
<dbReference type="InterPro" id="IPR023346">
    <property type="entry name" value="Lysozyme-like_dom_sf"/>
</dbReference>
<dbReference type="AlphaFoldDB" id="S9R634"/>
<dbReference type="PANTHER" id="PTHR32282:SF15">
    <property type="entry name" value="PENICILLIN-BINDING PROTEIN 1C"/>
    <property type="match status" value="1"/>
</dbReference>
<evidence type="ECO:0000256" key="1">
    <source>
        <dbReference type="ARBA" id="ARBA00004752"/>
    </source>
</evidence>
<dbReference type="GO" id="GO:0009252">
    <property type="term" value="P:peptidoglycan biosynthetic process"/>
    <property type="evidence" value="ECO:0007669"/>
    <property type="project" value="TreeGrafter"/>
</dbReference>
<protein>
    <submittedName>
        <fullName evidence="4">Multimodular transpeptidase-transglycosylase</fullName>
    </submittedName>
</protein>
<evidence type="ECO:0000256" key="2">
    <source>
        <dbReference type="ARBA" id="ARBA00022679"/>
    </source>
</evidence>
<dbReference type="PANTHER" id="PTHR32282">
    <property type="entry name" value="BINDING PROTEIN TRANSPEPTIDASE, PUTATIVE-RELATED"/>
    <property type="match status" value="1"/>
</dbReference>
<dbReference type="InterPro" id="IPR036950">
    <property type="entry name" value="PBP_transglycosylase"/>
</dbReference>